<dbReference type="Proteomes" id="UP000308600">
    <property type="component" value="Unassembled WGS sequence"/>
</dbReference>
<name>A0ACD3AAG3_9AGAR</name>
<evidence type="ECO:0000313" key="2">
    <source>
        <dbReference type="Proteomes" id="UP000308600"/>
    </source>
</evidence>
<organism evidence="1 2">
    <name type="scientific">Pluteus cervinus</name>
    <dbReference type="NCBI Taxonomy" id="181527"/>
    <lineage>
        <taxon>Eukaryota</taxon>
        <taxon>Fungi</taxon>
        <taxon>Dikarya</taxon>
        <taxon>Basidiomycota</taxon>
        <taxon>Agaricomycotina</taxon>
        <taxon>Agaricomycetes</taxon>
        <taxon>Agaricomycetidae</taxon>
        <taxon>Agaricales</taxon>
        <taxon>Pluteineae</taxon>
        <taxon>Pluteaceae</taxon>
        <taxon>Pluteus</taxon>
    </lineage>
</organism>
<keyword evidence="2" id="KW-1185">Reference proteome</keyword>
<reference evidence="1 2" key="1">
    <citation type="journal article" date="2019" name="Nat. Ecol. Evol.">
        <title>Megaphylogeny resolves global patterns of mushroom evolution.</title>
        <authorList>
            <person name="Varga T."/>
            <person name="Krizsan K."/>
            <person name="Foldi C."/>
            <person name="Dima B."/>
            <person name="Sanchez-Garcia M."/>
            <person name="Sanchez-Ramirez S."/>
            <person name="Szollosi G.J."/>
            <person name="Szarkandi J.G."/>
            <person name="Papp V."/>
            <person name="Albert L."/>
            <person name="Andreopoulos W."/>
            <person name="Angelini C."/>
            <person name="Antonin V."/>
            <person name="Barry K.W."/>
            <person name="Bougher N.L."/>
            <person name="Buchanan P."/>
            <person name="Buyck B."/>
            <person name="Bense V."/>
            <person name="Catcheside P."/>
            <person name="Chovatia M."/>
            <person name="Cooper J."/>
            <person name="Damon W."/>
            <person name="Desjardin D."/>
            <person name="Finy P."/>
            <person name="Geml J."/>
            <person name="Haridas S."/>
            <person name="Hughes K."/>
            <person name="Justo A."/>
            <person name="Karasinski D."/>
            <person name="Kautmanova I."/>
            <person name="Kiss B."/>
            <person name="Kocsube S."/>
            <person name="Kotiranta H."/>
            <person name="LaButti K.M."/>
            <person name="Lechner B.E."/>
            <person name="Liimatainen K."/>
            <person name="Lipzen A."/>
            <person name="Lukacs Z."/>
            <person name="Mihaltcheva S."/>
            <person name="Morgado L.N."/>
            <person name="Niskanen T."/>
            <person name="Noordeloos M.E."/>
            <person name="Ohm R.A."/>
            <person name="Ortiz-Santana B."/>
            <person name="Ovrebo C."/>
            <person name="Racz N."/>
            <person name="Riley R."/>
            <person name="Savchenko A."/>
            <person name="Shiryaev A."/>
            <person name="Soop K."/>
            <person name="Spirin V."/>
            <person name="Szebenyi C."/>
            <person name="Tomsovsky M."/>
            <person name="Tulloss R.E."/>
            <person name="Uehling J."/>
            <person name="Grigoriev I.V."/>
            <person name="Vagvolgyi C."/>
            <person name="Papp T."/>
            <person name="Martin F.M."/>
            <person name="Miettinen O."/>
            <person name="Hibbett D.S."/>
            <person name="Nagy L.G."/>
        </authorList>
    </citation>
    <scope>NUCLEOTIDE SEQUENCE [LARGE SCALE GENOMIC DNA]</scope>
    <source>
        <strain evidence="1 2">NL-1719</strain>
    </source>
</reference>
<protein>
    <submittedName>
        <fullName evidence="1">Uncharacterized protein</fullName>
    </submittedName>
</protein>
<dbReference type="EMBL" id="ML208554">
    <property type="protein sequence ID" value="TFK62868.1"/>
    <property type="molecule type" value="Genomic_DNA"/>
</dbReference>
<evidence type="ECO:0000313" key="1">
    <source>
        <dbReference type="EMBL" id="TFK62868.1"/>
    </source>
</evidence>
<accession>A0ACD3AAG3</accession>
<proteinExistence type="predicted"/>
<sequence length="274" mass="31009">MASESNTSTSHLDEIADSQPEGYYLSKKFRSPLTDVTFESVDTVRFRVYKTHLATFSGGFPPAELISDSQEIVSLPEGGVVLDNLFSFARPGRYPIIHALNMETLVLLADAAEKYEVYGAITACNTLMRVNLTTHPLQVYRYAGRYEYPDLMDDVALFVLDLPILRIFDFGMSERYFRAWLRYLAQFQTIHQELLRGTITMPQVGCNTCAPRFAKLLGAQMPNKTALAQASRQLCSKCSQMGFSSTQMGQGSSYCYWSSIEKIYENFQKFSDFL</sequence>
<gene>
    <name evidence="1" type="ORF">BDN72DRAFT_964280</name>
</gene>